<dbReference type="Proteomes" id="UP000246991">
    <property type="component" value="Unassembled WGS sequence"/>
</dbReference>
<dbReference type="OrthoDB" id="529205at2759"/>
<feature type="coiled-coil region" evidence="1">
    <location>
        <begin position="80"/>
        <end position="117"/>
    </location>
</feature>
<protein>
    <submittedName>
        <fullName evidence="3">Uncharacterized protein</fullName>
    </submittedName>
</protein>
<feature type="region of interest" description="Disordered" evidence="2">
    <location>
        <begin position="26"/>
        <end position="46"/>
    </location>
</feature>
<reference evidence="3 4" key="1">
    <citation type="submission" date="2018-03" db="EMBL/GenBank/DDBJ databases">
        <title>Genomes of Pezizomycetes fungi and the evolution of truffles.</title>
        <authorList>
            <person name="Murat C."/>
            <person name="Payen T."/>
            <person name="Noel B."/>
            <person name="Kuo A."/>
            <person name="Martin F.M."/>
        </authorList>
    </citation>
    <scope>NUCLEOTIDE SEQUENCE [LARGE SCALE GENOMIC DNA]</scope>
    <source>
        <strain evidence="3">091103-1</strain>
    </source>
</reference>
<evidence type="ECO:0000313" key="3">
    <source>
        <dbReference type="EMBL" id="PWW77740.1"/>
    </source>
</evidence>
<proteinExistence type="predicted"/>
<sequence>MSTLLRSSGILGRAVVSMRPATAVVGNSGNARLMGTSTRHDNDPEVLERNKQSVLRKHAKGSTEYPHWHEELATDSEAFVKAYRGETEASEGEIAKLEKANDKILDAKNNVKEQKRRKQVSK</sequence>
<comment type="caution">
    <text evidence="3">The sequence shown here is derived from an EMBL/GenBank/DDBJ whole genome shotgun (WGS) entry which is preliminary data.</text>
</comment>
<organism evidence="3 4">
    <name type="scientific">Tuber magnatum</name>
    <name type="common">white Piedmont truffle</name>
    <dbReference type="NCBI Taxonomy" id="42249"/>
    <lineage>
        <taxon>Eukaryota</taxon>
        <taxon>Fungi</taxon>
        <taxon>Dikarya</taxon>
        <taxon>Ascomycota</taxon>
        <taxon>Pezizomycotina</taxon>
        <taxon>Pezizomycetes</taxon>
        <taxon>Pezizales</taxon>
        <taxon>Tuberaceae</taxon>
        <taxon>Tuber</taxon>
    </lineage>
</organism>
<keyword evidence="1" id="KW-0175">Coiled coil</keyword>
<dbReference type="AlphaFoldDB" id="A0A317SVB2"/>
<gene>
    <name evidence="3" type="ORF">C7212DRAFT_313898</name>
</gene>
<evidence type="ECO:0000256" key="2">
    <source>
        <dbReference type="SAM" id="MobiDB-lite"/>
    </source>
</evidence>
<evidence type="ECO:0000256" key="1">
    <source>
        <dbReference type="SAM" id="Coils"/>
    </source>
</evidence>
<name>A0A317SVB2_9PEZI</name>
<evidence type="ECO:0000313" key="4">
    <source>
        <dbReference type="Proteomes" id="UP000246991"/>
    </source>
</evidence>
<dbReference type="EMBL" id="PYWC01000020">
    <property type="protein sequence ID" value="PWW77740.1"/>
    <property type="molecule type" value="Genomic_DNA"/>
</dbReference>
<keyword evidence="4" id="KW-1185">Reference proteome</keyword>
<accession>A0A317SVB2</accession>